<dbReference type="RefSeq" id="YP_003969679.1">
    <property type="nucleotide sequence ID" value="NC_014637.1"/>
</dbReference>
<gene>
    <name evidence="2" type="ORF">crov047</name>
</gene>
<accession>E3T4G7</accession>
<dbReference type="EMBL" id="GU244497">
    <property type="protein sequence ID" value="ADO67080.1"/>
    <property type="molecule type" value="Genomic_DNA"/>
</dbReference>
<dbReference type="Proteomes" id="UP000029781">
    <property type="component" value="Segment"/>
</dbReference>
<feature type="domain" description="Hedgehog/Intein (Hint)" evidence="1">
    <location>
        <begin position="807"/>
        <end position="885"/>
    </location>
</feature>
<reference evidence="2 3" key="1">
    <citation type="journal article" date="2010" name="Proc. Natl. Acad. Sci. U.S.A.">
        <title>Giant virus with a remarkable complement of genes infects marine zooplankton.</title>
        <authorList>
            <person name="Fischer M.G."/>
            <person name="Allen M.J."/>
            <person name="Wilson W.H."/>
            <person name="Suttle C.A."/>
        </authorList>
    </citation>
    <scope>NUCLEOTIDE SEQUENCE [LARGE SCALE GENOMIC DNA]</scope>
    <source>
        <strain evidence="2 3">BV-PW1</strain>
    </source>
</reference>
<evidence type="ECO:0000259" key="1">
    <source>
        <dbReference type="Pfam" id="PF13403"/>
    </source>
</evidence>
<dbReference type="KEGG" id="vg:9887449"/>
<name>E3T4G7_CROVB</name>
<sequence>MSKYLICTNDLFINLNGNIINELDVTLVNEFDFNIGMNAFVDIQADTGIGYIGFIYNYNGYPEFPFLIESVNENASLNIFTQEFKDFLATVNTNNSGIIIDLITSNVYDQRMIDEINNLTQTYPNITIRYSTGVMGSLVNNWVLDKSSTSAGTNLITEDIKTIYFTGTNELNDLSFPRDLTNGILLEELVNEYPNDFFKLPGKSNHYFLQTNILDWSTRWTTGTKFIQLLPNQIFDGNGFLIDCGNEYKGLIVTNHPTLTDFNNSPIIQNLTTIWTMMFPLSGGIIKQAQKYFIIKKCFTDTSNNNYIAEGGGGICGAQSGINGQFLIENCYSSVNMWSDAGGIVGMKSCADSTSDSIIRGCYSNGEIGGNNWDINCGGVCGTYFAINGKGTVESCYSLGILNNSCGGILGKYAAYNGTVTVSQCYSQGSLSNFSGGIVGPNCSNNEGTCNIINCYSTSLTSSTNSASICSGQINQEGNDHSNGSIDVSGCIGHVPLVGNYTNIGVPDIDNYHVDPMNDNIFDKLDNLSTDPELTGNLTLFNNSNLWTIDAIPTPRLTNFTDTSIWVDSYSLPGTTVDLYYTFISSDDRFIGPNSILLSSVNDLINSDVIEGDTYNIMDGYRILSNTTFNQDLTTLTTNEEEKREVVKTAINRLFALHGPATLFKISKDLLPFSNLLTKPTINIYPDNQVINISNTNIIEGALYLQEEEGFYVRLNDPFNNILIKTLTEGNDLSIMNEGPFDNGIHGSLEGIIGEINEGEIFYNVTEYTGSTDTLTVKYVSAGYESVFDGVRYIIGSGSGEQYEAPPCLTDSCNILTPDGYKNVANLCVGDTIVTSKGTHTQIVEIYTSTSACINKDTPYLIPAKSIDNKLPHVDTYISGNHAYKETTKSTNWILPKFTNLKQTYEKDQVKYYNIKLSDYFNDDMVCNGIIVEGWDGYKSNEPRKHKWVKVNNNWIRKISNKN</sequence>
<proteinExistence type="predicted"/>
<dbReference type="Gene3D" id="2.160.20.110">
    <property type="match status" value="1"/>
</dbReference>
<protein>
    <recommendedName>
        <fullName evidence="1">Hedgehog/Intein (Hint) domain-containing protein</fullName>
    </recommendedName>
</protein>
<keyword evidence="3" id="KW-1185">Reference proteome</keyword>
<dbReference type="InterPro" id="IPR028992">
    <property type="entry name" value="Hedgehog/Intein_dom"/>
</dbReference>
<dbReference type="Pfam" id="PF13403">
    <property type="entry name" value="Hint_2"/>
    <property type="match status" value="1"/>
</dbReference>
<organismHost>
    <name type="scientific">Cafeteria roenbergensis</name>
    <name type="common">Marine flagellate</name>
    <dbReference type="NCBI Taxonomy" id="33653"/>
</organismHost>
<organism evidence="2 3">
    <name type="scientific">Cafeteria roenbergensis virus (strain BV-PW1)</name>
    <name type="common">CroV</name>
    <dbReference type="NCBI Taxonomy" id="693272"/>
    <lineage>
        <taxon>Viruses</taxon>
        <taxon>Varidnaviria</taxon>
        <taxon>Bamfordvirae</taxon>
        <taxon>Nucleocytoviricota</taxon>
        <taxon>Megaviricetes</taxon>
        <taxon>Imitervirales</taxon>
        <taxon>Mimiviridae</taxon>
        <taxon>Aliimimivirinae</taxon>
        <taxon>Rheavirus</taxon>
        <taxon>Rheavirus sinusmexicani</taxon>
    </lineage>
</organism>
<evidence type="ECO:0000313" key="2">
    <source>
        <dbReference type="EMBL" id="ADO67080.1"/>
    </source>
</evidence>
<evidence type="ECO:0000313" key="3">
    <source>
        <dbReference type="Proteomes" id="UP000029781"/>
    </source>
</evidence>
<dbReference type="GeneID" id="9887449"/>